<dbReference type="InterPro" id="IPR036188">
    <property type="entry name" value="FAD/NAD-bd_sf"/>
</dbReference>
<evidence type="ECO:0000313" key="12">
    <source>
        <dbReference type="EMBL" id="KAF7374071.1"/>
    </source>
</evidence>
<keyword evidence="3" id="KW-0285">Flavoprotein</keyword>
<name>A0A8H6ZBY8_9AGAR</name>
<keyword evidence="13" id="KW-1185">Reference proteome</keyword>
<evidence type="ECO:0000256" key="6">
    <source>
        <dbReference type="ARBA" id="ARBA00023002"/>
    </source>
</evidence>
<dbReference type="Gene3D" id="3.50.50.60">
    <property type="entry name" value="FAD/NAD(P)-binding domain"/>
    <property type="match status" value="1"/>
</dbReference>
<dbReference type="PANTHER" id="PTHR11552:SF201">
    <property type="entry name" value="GLUCOSE-METHANOL-CHOLINE OXIDOREDUCTASE N-TERMINAL DOMAIN-CONTAINING PROTEIN"/>
    <property type="match status" value="1"/>
</dbReference>
<comment type="similarity">
    <text evidence="2">Belongs to the GMC oxidoreductase family.</text>
</comment>
<evidence type="ECO:0000256" key="3">
    <source>
        <dbReference type="ARBA" id="ARBA00022630"/>
    </source>
</evidence>
<dbReference type="SUPFAM" id="SSF54373">
    <property type="entry name" value="FAD-linked reductases, C-terminal domain"/>
    <property type="match status" value="1"/>
</dbReference>
<evidence type="ECO:0000256" key="2">
    <source>
        <dbReference type="ARBA" id="ARBA00010790"/>
    </source>
</evidence>
<proteinExistence type="inferred from homology"/>
<evidence type="ECO:0000313" key="13">
    <source>
        <dbReference type="Proteomes" id="UP000623467"/>
    </source>
</evidence>
<comment type="cofactor">
    <cofactor evidence="1 9">
        <name>FAD</name>
        <dbReference type="ChEBI" id="CHEBI:57692"/>
    </cofactor>
</comment>
<evidence type="ECO:0000256" key="4">
    <source>
        <dbReference type="ARBA" id="ARBA00022729"/>
    </source>
</evidence>
<dbReference type="InterPro" id="IPR007867">
    <property type="entry name" value="GMC_OxRtase_C"/>
</dbReference>
<evidence type="ECO:0000256" key="9">
    <source>
        <dbReference type="PIRSR" id="PIRSR000137-2"/>
    </source>
</evidence>
<dbReference type="Gene3D" id="3.30.560.10">
    <property type="entry name" value="Glucose Oxidase, domain 3"/>
    <property type="match status" value="1"/>
</dbReference>
<protein>
    <recommendedName>
        <fullName evidence="11">Glucose-methanol-choline oxidoreductase N-terminal domain-containing protein</fullName>
    </recommendedName>
</protein>
<evidence type="ECO:0000256" key="5">
    <source>
        <dbReference type="ARBA" id="ARBA00022827"/>
    </source>
</evidence>
<dbReference type="GO" id="GO:0016614">
    <property type="term" value="F:oxidoreductase activity, acting on CH-OH group of donors"/>
    <property type="evidence" value="ECO:0007669"/>
    <property type="project" value="InterPro"/>
</dbReference>
<dbReference type="GO" id="GO:0050660">
    <property type="term" value="F:flavin adenine dinucleotide binding"/>
    <property type="evidence" value="ECO:0007669"/>
    <property type="project" value="InterPro"/>
</dbReference>
<dbReference type="SUPFAM" id="SSF51905">
    <property type="entry name" value="FAD/NAD(P)-binding domain"/>
    <property type="match status" value="1"/>
</dbReference>
<dbReference type="OrthoDB" id="269227at2759"/>
<accession>A0A8H6ZBY8</accession>
<dbReference type="PANTHER" id="PTHR11552">
    <property type="entry name" value="GLUCOSE-METHANOL-CHOLINE GMC OXIDOREDUCTASE"/>
    <property type="match status" value="1"/>
</dbReference>
<dbReference type="AlphaFoldDB" id="A0A8H6ZBY8"/>
<dbReference type="Proteomes" id="UP000623467">
    <property type="component" value="Unassembled WGS sequence"/>
</dbReference>
<dbReference type="InterPro" id="IPR000172">
    <property type="entry name" value="GMC_OxRdtase_N"/>
</dbReference>
<sequence length="632" mass="68619">MLIPVLTLITFFSGVGFCKLYEDVADIPSLKYDFVIVGGGTAGPVVARRLTEDSSVSVLVLEAGPSNVGVLDAQVPFLTHGVANNGVAYSWMVNVEQITPRYHRLEPPTKSSIIREARYILGGCSSQNGMVYTRGAAEDFDRYAKLTGDEGWSWNQIFPYFLKNERWVEPADRHDTEGEYNPGVHGTDGPIQVSLGGFTWSELKDHVIQTTNELPDDFPFNLDMNSGKPLGIGSVQYTIGDGERSSSATGYFTPDVLQRPNLHVLLHAQVSKLVNPTQTGIVPVESIAFQGVEFKYGSSLFVAEASKEIILSAGAIGTPQILMNSGIGDRIALEALGISTVLNLPSVGKNASEHSFFAMSWAVNSNQTLESITRNSTRYNEAFAEWNRSRTGPFVVSPSSETHVGWLRLSDNSSVFNIHPDPSPGPDAPHFEILFEPFTYTRLPGHFISVIMCMVSPVSRGSVTLSSADPFAAPLIDVGLFSNEFDALALTEGIQLALKFVSAPTWNGYLGAPTVDLTSMSPAELTAHIRANSGPGYHVVGTAGMSPRGAQYGVVDPDLKVKGIAGLRVIDASVLPIVPAAHTQAATYVVAERGSDLVKQNWARKTQFQMNFEWIYSYLRNLDTDQIFSPTD</sequence>
<evidence type="ECO:0000256" key="7">
    <source>
        <dbReference type="ARBA" id="ARBA00023180"/>
    </source>
</evidence>
<keyword evidence="5 9" id="KW-0274">FAD</keyword>
<reference evidence="12" key="1">
    <citation type="submission" date="2020-05" db="EMBL/GenBank/DDBJ databases">
        <title>Mycena genomes resolve the evolution of fungal bioluminescence.</title>
        <authorList>
            <person name="Tsai I.J."/>
        </authorList>
    </citation>
    <scope>NUCLEOTIDE SEQUENCE</scope>
    <source>
        <strain evidence="12">160909Yilan</strain>
    </source>
</reference>
<keyword evidence="4 10" id="KW-0732">Signal</keyword>
<feature type="binding site" evidence="9">
    <location>
        <position position="270"/>
    </location>
    <ligand>
        <name>FAD</name>
        <dbReference type="ChEBI" id="CHEBI:57692"/>
    </ligand>
</feature>
<feature type="active site" description="Proton donor" evidence="8">
    <location>
        <position position="538"/>
    </location>
</feature>
<dbReference type="PROSITE" id="PS00624">
    <property type="entry name" value="GMC_OXRED_2"/>
    <property type="match status" value="1"/>
</dbReference>
<evidence type="ECO:0000256" key="1">
    <source>
        <dbReference type="ARBA" id="ARBA00001974"/>
    </source>
</evidence>
<feature type="active site" description="Proton acceptor" evidence="8">
    <location>
        <position position="582"/>
    </location>
</feature>
<feature type="signal peptide" evidence="10">
    <location>
        <begin position="1"/>
        <end position="18"/>
    </location>
</feature>
<dbReference type="EMBL" id="JACAZH010000002">
    <property type="protein sequence ID" value="KAF7374071.1"/>
    <property type="molecule type" value="Genomic_DNA"/>
</dbReference>
<feature type="chain" id="PRO_5034254966" description="Glucose-methanol-choline oxidoreductase N-terminal domain-containing protein" evidence="10">
    <location>
        <begin position="19"/>
        <end position="632"/>
    </location>
</feature>
<feature type="domain" description="Glucose-methanol-choline oxidoreductase N-terminal" evidence="11">
    <location>
        <begin position="314"/>
        <end position="328"/>
    </location>
</feature>
<dbReference type="InterPro" id="IPR012132">
    <property type="entry name" value="GMC_OxRdtase"/>
</dbReference>
<evidence type="ECO:0000259" key="11">
    <source>
        <dbReference type="PROSITE" id="PS00624"/>
    </source>
</evidence>
<dbReference type="Pfam" id="PF05199">
    <property type="entry name" value="GMC_oxred_C"/>
    <property type="match status" value="1"/>
</dbReference>
<keyword evidence="7" id="KW-0325">Glycoprotein</keyword>
<comment type="caution">
    <text evidence="12">The sequence shown here is derived from an EMBL/GenBank/DDBJ whole genome shotgun (WGS) entry which is preliminary data.</text>
</comment>
<keyword evidence="6" id="KW-0560">Oxidoreductase</keyword>
<feature type="binding site" evidence="9">
    <location>
        <begin position="128"/>
        <end position="131"/>
    </location>
    <ligand>
        <name>FAD</name>
        <dbReference type="ChEBI" id="CHEBI:57692"/>
    </ligand>
</feature>
<gene>
    <name evidence="12" type="ORF">MSAN_00288000</name>
</gene>
<evidence type="ECO:0000256" key="10">
    <source>
        <dbReference type="SAM" id="SignalP"/>
    </source>
</evidence>
<evidence type="ECO:0000256" key="8">
    <source>
        <dbReference type="PIRSR" id="PIRSR000137-1"/>
    </source>
</evidence>
<dbReference type="PIRSF" id="PIRSF000137">
    <property type="entry name" value="Alcohol_oxidase"/>
    <property type="match status" value="1"/>
</dbReference>
<dbReference type="Pfam" id="PF00732">
    <property type="entry name" value="GMC_oxred_N"/>
    <property type="match status" value="1"/>
</dbReference>
<organism evidence="12 13">
    <name type="scientific">Mycena sanguinolenta</name>
    <dbReference type="NCBI Taxonomy" id="230812"/>
    <lineage>
        <taxon>Eukaryota</taxon>
        <taxon>Fungi</taxon>
        <taxon>Dikarya</taxon>
        <taxon>Basidiomycota</taxon>
        <taxon>Agaricomycotina</taxon>
        <taxon>Agaricomycetes</taxon>
        <taxon>Agaricomycetidae</taxon>
        <taxon>Agaricales</taxon>
        <taxon>Marasmiineae</taxon>
        <taxon>Mycenaceae</taxon>
        <taxon>Mycena</taxon>
    </lineage>
</organism>